<keyword evidence="1" id="KW-1133">Transmembrane helix</keyword>
<sequence>MIFPAIVCAIIPGMGAYGAFKEIRLASALGREGVECSGIIVSQREVKPGRRSNYFEPRVRFETATGEVIEGESVGAEWVLSTRGGILSNKVEFFDNSDAYLRYDIRDPSSFLFVQELNQSGRYLQLAVTSLVALCMLLVGLFGAIPD</sequence>
<dbReference type="Proteomes" id="UP001139193">
    <property type="component" value="Unassembled WGS sequence"/>
</dbReference>
<comment type="caution">
    <text evidence="2">The sequence shown here is derived from an EMBL/GenBank/DDBJ whole genome shotgun (WGS) entry which is preliminary data.</text>
</comment>
<evidence type="ECO:0000313" key="3">
    <source>
        <dbReference type="Proteomes" id="UP001139193"/>
    </source>
</evidence>
<keyword evidence="3" id="KW-1185">Reference proteome</keyword>
<organism evidence="2 3">
    <name type="scientific">Hymenobacter cyanobacteriorum</name>
    <dbReference type="NCBI Taxonomy" id="2926463"/>
    <lineage>
        <taxon>Bacteria</taxon>
        <taxon>Pseudomonadati</taxon>
        <taxon>Bacteroidota</taxon>
        <taxon>Cytophagia</taxon>
        <taxon>Cytophagales</taxon>
        <taxon>Hymenobacteraceae</taxon>
        <taxon>Hymenobacter</taxon>
    </lineage>
</organism>
<dbReference type="RefSeq" id="WP_241938373.1">
    <property type="nucleotide sequence ID" value="NZ_JALBGC010000008.1"/>
</dbReference>
<reference evidence="2" key="1">
    <citation type="submission" date="2022-03" db="EMBL/GenBank/DDBJ databases">
        <title>Bacterial whole genome sequence for Hymenobacter sp. DH14.</title>
        <authorList>
            <person name="Le V."/>
        </authorList>
    </citation>
    <scope>NUCLEOTIDE SEQUENCE</scope>
    <source>
        <strain evidence="2">DH14</strain>
    </source>
</reference>
<dbReference type="AlphaFoldDB" id="A0A9X2AKW3"/>
<accession>A0A9X2AKW3</accession>
<keyword evidence="1" id="KW-0472">Membrane</keyword>
<protein>
    <submittedName>
        <fullName evidence="2">DUF3592 domain-containing protein</fullName>
    </submittedName>
</protein>
<name>A0A9X2AKW3_9BACT</name>
<feature type="transmembrane region" description="Helical" evidence="1">
    <location>
        <begin position="123"/>
        <end position="145"/>
    </location>
</feature>
<keyword evidence="1" id="KW-0812">Transmembrane</keyword>
<evidence type="ECO:0000313" key="2">
    <source>
        <dbReference type="EMBL" id="MCI1190164.1"/>
    </source>
</evidence>
<gene>
    <name evidence="2" type="ORF">MON38_22285</name>
</gene>
<proteinExistence type="predicted"/>
<dbReference type="EMBL" id="JALBGC010000008">
    <property type="protein sequence ID" value="MCI1190164.1"/>
    <property type="molecule type" value="Genomic_DNA"/>
</dbReference>
<evidence type="ECO:0000256" key="1">
    <source>
        <dbReference type="SAM" id="Phobius"/>
    </source>
</evidence>